<comment type="caution">
    <text evidence="2">The sequence shown here is derived from an EMBL/GenBank/DDBJ whole genome shotgun (WGS) entry which is preliminary data.</text>
</comment>
<evidence type="ECO:0000313" key="3">
    <source>
        <dbReference type="Proteomes" id="UP001157167"/>
    </source>
</evidence>
<dbReference type="Proteomes" id="UP001157167">
    <property type="component" value="Unassembled WGS sequence"/>
</dbReference>
<keyword evidence="3" id="KW-1185">Reference proteome</keyword>
<evidence type="ECO:0000256" key="1">
    <source>
        <dbReference type="SAM" id="MobiDB-lite"/>
    </source>
</evidence>
<sequence>MPFKAKIGQRLDLGDAFLHVVLAKGMLAGGRRLSHGLGRPGLADGQQANARGITPGVGSRPGNAGDKVLEAAGKA</sequence>
<organism evidence="2 3">
    <name type="scientific">Zoogloea oryzae</name>
    <dbReference type="NCBI Taxonomy" id="310767"/>
    <lineage>
        <taxon>Bacteria</taxon>
        <taxon>Pseudomonadati</taxon>
        <taxon>Pseudomonadota</taxon>
        <taxon>Betaproteobacteria</taxon>
        <taxon>Rhodocyclales</taxon>
        <taxon>Zoogloeaceae</taxon>
        <taxon>Zoogloea</taxon>
    </lineage>
</organism>
<feature type="region of interest" description="Disordered" evidence="1">
    <location>
        <begin position="52"/>
        <end position="75"/>
    </location>
</feature>
<protein>
    <submittedName>
        <fullName evidence="2">Uncharacterized protein</fullName>
    </submittedName>
</protein>
<gene>
    <name evidence="2" type="ORF">GCM10007933_18420</name>
</gene>
<reference evidence="3" key="1">
    <citation type="journal article" date="2019" name="Int. J. Syst. Evol. Microbiol.">
        <title>The Global Catalogue of Microorganisms (GCM) 10K type strain sequencing project: providing services to taxonomists for standard genome sequencing and annotation.</title>
        <authorList>
            <consortium name="The Broad Institute Genomics Platform"/>
            <consortium name="The Broad Institute Genome Sequencing Center for Infectious Disease"/>
            <person name="Wu L."/>
            <person name="Ma J."/>
        </authorList>
    </citation>
    <scope>NUCLEOTIDE SEQUENCE [LARGE SCALE GENOMIC DNA]</scope>
    <source>
        <strain evidence="3">NBRC 102407</strain>
    </source>
</reference>
<accession>A0ABQ6FA12</accession>
<evidence type="ECO:0000313" key="2">
    <source>
        <dbReference type="EMBL" id="GLT22383.1"/>
    </source>
</evidence>
<dbReference type="EMBL" id="BSPX01000023">
    <property type="protein sequence ID" value="GLT22383.1"/>
    <property type="molecule type" value="Genomic_DNA"/>
</dbReference>
<proteinExistence type="predicted"/>
<name>A0ABQ6FA12_9RHOO</name>